<dbReference type="EMBL" id="PFBE01000008">
    <property type="protein sequence ID" value="PIT91924.1"/>
    <property type="molecule type" value="Genomic_DNA"/>
</dbReference>
<dbReference type="Proteomes" id="UP000229530">
    <property type="component" value="Unassembled WGS sequence"/>
</dbReference>
<evidence type="ECO:0000313" key="2">
    <source>
        <dbReference type="Proteomes" id="UP000229530"/>
    </source>
</evidence>
<name>A0A2M6WGS5_9BACT</name>
<protein>
    <recommendedName>
        <fullName evidence="3">Methyltransferase type 11 domain-containing protein</fullName>
    </recommendedName>
</protein>
<evidence type="ECO:0008006" key="3">
    <source>
        <dbReference type="Google" id="ProtNLM"/>
    </source>
</evidence>
<accession>A0A2M6WGS5</accession>
<evidence type="ECO:0000313" key="1">
    <source>
        <dbReference type="EMBL" id="PIT91924.1"/>
    </source>
</evidence>
<proteinExistence type="predicted"/>
<sequence>MGRILKSEGVGFISVKEKKKTSEALLPYPRNPGTYRYWSFCTKTEFARALRKSGFRVIRFMKHLEPEVNGSKTTWLCFFVKNRLA</sequence>
<dbReference type="AlphaFoldDB" id="A0A2M6WGS5"/>
<gene>
    <name evidence="1" type="ORF">COU12_00475</name>
</gene>
<comment type="caution">
    <text evidence="1">The sequence shown here is derived from an EMBL/GenBank/DDBJ whole genome shotgun (WGS) entry which is preliminary data.</text>
</comment>
<reference evidence="2" key="1">
    <citation type="submission" date="2017-09" db="EMBL/GenBank/DDBJ databases">
        <title>Depth-based differentiation of microbial function through sediment-hosted aquifers and enrichment of novel symbionts in the deep terrestrial subsurface.</title>
        <authorList>
            <person name="Probst A.J."/>
            <person name="Ladd B."/>
            <person name="Jarett J.K."/>
            <person name="Geller-Mcgrath D.E."/>
            <person name="Sieber C.M.K."/>
            <person name="Emerson J.B."/>
            <person name="Anantharaman K."/>
            <person name="Thomas B.C."/>
            <person name="Malmstrom R."/>
            <person name="Stieglmeier M."/>
            <person name="Klingl A."/>
            <person name="Woyke T."/>
            <person name="Ryan C.M."/>
            <person name="Banfield J.F."/>
        </authorList>
    </citation>
    <scope>NUCLEOTIDE SEQUENCE [LARGE SCALE GENOMIC DNA]</scope>
</reference>
<organism evidence="1 2">
    <name type="scientific">Candidatus Jorgensenbacteria bacterium CG10_big_fil_rev_8_21_14_0_10_54_38</name>
    <dbReference type="NCBI Taxonomy" id="1974593"/>
    <lineage>
        <taxon>Bacteria</taxon>
        <taxon>Candidatus Joergenseniibacteriota</taxon>
    </lineage>
</organism>